<evidence type="ECO:0000256" key="1">
    <source>
        <dbReference type="SAM" id="MobiDB-lite"/>
    </source>
</evidence>
<dbReference type="AlphaFoldDB" id="A0A1W9S350"/>
<dbReference type="EMBL" id="NATQ01000012">
    <property type="protein sequence ID" value="OQX91095.1"/>
    <property type="molecule type" value="Genomic_DNA"/>
</dbReference>
<protein>
    <submittedName>
        <fullName evidence="2">Uncharacterized protein</fullName>
    </submittedName>
</protein>
<feature type="region of interest" description="Disordered" evidence="1">
    <location>
        <begin position="102"/>
        <end position="191"/>
    </location>
</feature>
<sequence length="237" mass="26988">MPEEEEKEEIDPIEAIRRRNLDRARRLKESLKFGDFGLGGEKEEEETAPDEVIDQMMGEEAPAEAPIKEAPEEVPPPPVDEEITAEGREEFEELDLSSFAPSVWEEEETPPPPPDIEAPEEVGVAEPETGFPQPEIGAPPTEEEEEIRVQEEREEVLEEAREPEIAEPPVPEPPVEEKVEEPAVEEPPIAEEPLRESIQVIIEVLGNRVRIGRKNIKLDDTIELLENIIRRYREMEK</sequence>
<proteinExistence type="predicted"/>
<feature type="region of interest" description="Disordered" evidence="1">
    <location>
        <begin position="61"/>
        <end position="81"/>
    </location>
</feature>
<evidence type="ECO:0000313" key="2">
    <source>
        <dbReference type="EMBL" id="OQX91095.1"/>
    </source>
</evidence>
<accession>A0A1W9S350</accession>
<reference evidence="3" key="1">
    <citation type="submission" date="2017-03" db="EMBL/GenBank/DDBJ databases">
        <title>Novel pathways for hydrocarbon cycling and metabolic interdependencies in hydrothermal sediment communities.</title>
        <authorList>
            <person name="Dombrowski N."/>
            <person name="Seitz K."/>
            <person name="Teske A."/>
            <person name="Baker B."/>
        </authorList>
    </citation>
    <scope>NUCLEOTIDE SEQUENCE [LARGE SCALE GENOMIC DNA]</scope>
</reference>
<organism evidence="2 3">
    <name type="scientific">Candidatus Coatesbacteria bacterium 4484_99</name>
    <dbReference type="NCBI Taxonomy" id="1970774"/>
    <lineage>
        <taxon>Bacteria</taxon>
        <taxon>Candidatus Coatesiibacteriota</taxon>
    </lineage>
</organism>
<feature type="compositionally biased region" description="Low complexity" evidence="1">
    <location>
        <begin position="121"/>
        <end position="140"/>
    </location>
</feature>
<dbReference type="Proteomes" id="UP000192611">
    <property type="component" value="Unassembled WGS sequence"/>
</dbReference>
<feature type="compositionally biased region" description="Acidic residues" evidence="1">
    <location>
        <begin position="141"/>
        <end position="157"/>
    </location>
</feature>
<comment type="caution">
    <text evidence="2">The sequence shown here is derived from an EMBL/GenBank/DDBJ whole genome shotgun (WGS) entry which is preliminary data.</text>
</comment>
<name>A0A1W9S350_9BACT</name>
<evidence type="ECO:0000313" key="3">
    <source>
        <dbReference type="Proteomes" id="UP000192611"/>
    </source>
</evidence>
<gene>
    <name evidence="2" type="ORF">B6D57_01030</name>
</gene>